<evidence type="ECO:0000256" key="5">
    <source>
        <dbReference type="ARBA" id="ARBA00022741"/>
    </source>
</evidence>
<dbReference type="InterPro" id="IPR015856">
    <property type="entry name" value="ABC_transpr_CbiO/EcfA_su"/>
</dbReference>
<dbReference type="PROSITE" id="PS00211">
    <property type="entry name" value="ABC_TRANSPORTER_1"/>
    <property type="match status" value="1"/>
</dbReference>
<dbReference type="STRING" id="140314.SAMN04488076_10187"/>
<dbReference type="PANTHER" id="PTHR43553">
    <property type="entry name" value="HEAVY METAL TRANSPORTER"/>
    <property type="match status" value="1"/>
</dbReference>
<dbReference type="Gene3D" id="3.40.50.300">
    <property type="entry name" value="P-loop containing nucleotide triphosphate hydrolases"/>
    <property type="match status" value="1"/>
</dbReference>
<evidence type="ECO:0000313" key="10">
    <source>
        <dbReference type="EMBL" id="CZQ85206.1"/>
    </source>
</evidence>
<evidence type="ECO:0000313" key="11">
    <source>
        <dbReference type="Proteomes" id="UP000242754"/>
    </source>
</evidence>
<dbReference type="InterPro" id="IPR017871">
    <property type="entry name" value="ABC_transporter-like_CS"/>
</dbReference>
<dbReference type="GO" id="GO:0042626">
    <property type="term" value="F:ATPase-coupled transmembrane transporter activity"/>
    <property type="evidence" value="ECO:0007669"/>
    <property type="project" value="TreeGrafter"/>
</dbReference>
<keyword evidence="11" id="KW-1185">Reference proteome</keyword>
<dbReference type="AlphaFoldDB" id="A0A143YCH7"/>
<evidence type="ECO:0000256" key="3">
    <source>
        <dbReference type="ARBA" id="ARBA00022448"/>
    </source>
</evidence>
<dbReference type="GO" id="GO:0043190">
    <property type="term" value="C:ATP-binding cassette (ABC) transporter complex"/>
    <property type="evidence" value="ECO:0007669"/>
    <property type="project" value="TreeGrafter"/>
</dbReference>
<dbReference type="EMBL" id="FJNE01000002">
    <property type="protein sequence ID" value="CZQ85206.1"/>
    <property type="molecule type" value="Genomic_DNA"/>
</dbReference>
<dbReference type="GO" id="GO:0016887">
    <property type="term" value="F:ATP hydrolysis activity"/>
    <property type="evidence" value="ECO:0007669"/>
    <property type="project" value="InterPro"/>
</dbReference>
<dbReference type="SMART" id="SM00382">
    <property type="entry name" value="AAA"/>
    <property type="match status" value="1"/>
</dbReference>
<comment type="subcellular location">
    <subcellularLocation>
        <location evidence="1">Cell membrane</location>
        <topology evidence="1">Peripheral membrane protein</topology>
    </subcellularLocation>
</comment>
<keyword evidence="4" id="KW-1003">Cell membrane</keyword>
<evidence type="ECO:0000259" key="9">
    <source>
        <dbReference type="PROSITE" id="PS50893"/>
    </source>
</evidence>
<organism evidence="10 11">
    <name type="scientific">Trichococcus palustris</name>
    <dbReference type="NCBI Taxonomy" id="140314"/>
    <lineage>
        <taxon>Bacteria</taxon>
        <taxon>Bacillati</taxon>
        <taxon>Bacillota</taxon>
        <taxon>Bacilli</taxon>
        <taxon>Lactobacillales</taxon>
        <taxon>Carnobacteriaceae</taxon>
        <taxon>Trichococcus</taxon>
    </lineage>
</organism>
<dbReference type="Pfam" id="PF00005">
    <property type="entry name" value="ABC_tran"/>
    <property type="match status" value="1"/>
</dbReference>
<name>A0A143YCH7_9LACT</name>
<comment type="similarity">
    <text evidence="2">Belongs to the ABC transporter superfamily.</text>
</comment>
<dbReference type="PROSITE" id="PS50893">
    <property type="entry name" value="ABC_TRANSPORTER_2"/>
    <property type="match status" value="1"/>
</dbReference>
<evidence type="ECO:0000256" key="8">
    <source>
        <dbReference type="ARBA" id="ARBA00023136"/>
    </source>
</evidence>
<evidence type="ECO:0000256" key="2">
    <source>
        <dbReference type="ARBA" id="ARBA00005417"/>
    </source>
</evidence>
<keyword evidence="6" id="KW-0067">ATP-binding</keyword>
<dbReference type="FunFam" id="3.40.50.300:FF:000224">
    <property type="entry name" value="Energy-coupling factor transporter ATP-binding protein EcfA"/>
    <property type="match status" value="1"/>
</dbReference>
<dbReference type="InterPro" id="IPR027417">
    <property type="entry name" value="P-loop_NTPase"/>
</dbReference>
<dbReference type="InterPro" id="IPR050095">
    <property type="entry name" value="ECF_ABC_transporter_ATP-bd"/>
</dbReference>
<dbReference type="GO" id="GO:0005524">
    <property type="term" value="F:ATP binding"/>
    <property type="evidence" value="ECO:0007669"/>
    <property type="project" value="UniProtKB-KW"/>
</dbReference>
<dbReference type="Proteomes" id="UP000242754">
    <property type="component" value="Unassembled WGS sequence"/>
</dbReference>
<proteinExistence type="inferred from homology"/>
<dbReference type="InterPro" id="IPR003439">
    <property type="entry name" value="ABC_transporter-like_ATP-bd"/>
</dbReference>
<reference evidence="10 11" key="1">
    <citation type="submission" date="2016-02" db="EMBL/GenBank/DDBJ databases">
        <authorList>
            <person name="Wen L."/>
            <person name="He K."/>
            <person name="Yang H."/>
        </authorList>
    </citation>
    <scope>NUCLEOTIDE SEQUENCE [LARGE SCALE GENOMIC DNA]</scope>
    <source>
        <strain evidence="10">Trichococcus palustris</strain>
    </source>
</reference>
<sequence>MIELNSVSYAYAGSPALENINLQIKKGEAIALLGPNGCGKSTLLKLINGLVSPDSGVYTFNNQEITAKKMQDPAFAKRFHQKIGFVFQNSDTQLFCPDVYDEVAFGPRQMGMTEEAIERRVNDCLTLLDIHALRQKSPYHLSGGEQKKVAIACVLALNPDVLVLDEPMNGLDPRTQRWLVNFLIQLNKAGKTLITSTHNLDLVQEISRRAVLFGEEHSIVADLATEKLLAEIELLKRVNLVDEQYQR</sequence>
<dbReference type="OrthoDB" id="501320at2"/>
<keyword evidence="5" id="KW-0547">Nucleotide-binding</keyword>
<evidence type="ECO:0000256" key="6">
    <source>
        <dbReference type="ARBA" id="ARBA00022840"/>
    </source>
</evidence>
<evidence type="ECO:0000256" key="1">
    <source>
        <dbReference type="ARBA" id="ARBA00004202"/>
    </source>
</evidence>
<gene>
    <name evidence="10" type="ORF">Tpal_603</name>
</gene>
<keyword evidence="3" id="KW-0813">Transport</keyword>
<protein>
    <submittedName>
        <fullName evidence="10">Abc transporter</fullName>
    </submittedName>
</protein>
<dbReference type="RefSeq" id="WP_087031227.1">
    <property type="nucleotide sequence ID" value="NZ_FJNE01000002.1"/>
</dbReference>
<keyword evidence="8" id="KW-0472">Membrane</keyword>
<dbReference type="SUPFAM" id="SSF52540">
    <property type="entry name" value="P-loop containing nucleoside triphosphate hydrolases"/>
    <property type="match status" value="1"/>
</dbReference>
<accession>A0A143YCH7</accession>
<feature type="domain" description="ABC transporter" evidence="9">
    <location>
        <begin position="2"/>
        <end position="240"/>
    </location>
</feature>
<keyword evidence="7" id="KW-1278">Translocase</keyword>
<evidence type="ECO:0000256" key="7">
    <source>
        <dbReference type="ARBA" id="ARBA00022967"/>
    </source>
</evidence>
<dbReference type="InterPro" id="IPR003593">
    <property type="entry name" value="AAA+_ATPase"/>
</dbReference>
<dbReference type="CDD" id="cd03225">
    <property type="entry name" value="ABC_cobalt_CbiO_domain1"/>
    <property type="match status" value="1"/>
</dbReference>
<dbReference type="PANTHER" id="PTHR43553:SF27">
    <property type="entry name" value="ENERGY-COUPLING FACTOR TRANSPORTER ATP-BINDING PROTEIN ECFA2"/>
    <property type="match status" value="1"/>
</dbReference>
<evidence type="ECO:0000256" key="4">
    <source>
        <dbReference type="ARBA" id="ARBA00022475"/>
    </source>
</evidence>